<dbReference type="PROSITE" id="PS00228">
    <property type="entry name" value="TUBULIN_B_AUTOREG"/>
    <property type="match status" value="1"/>
</dbReference>
<dbReference type="InterPro" id="IPR008280">
    <property type="entry name" value="Tub_FtsZ_C"/>
</dbReference>
<dbReference type="GO" id="GO:0005874">
    <property type="term" value="C:microtubule"/>
    <property type="evidence" value="ECO:0007669"/>
    <property type="project" value="UniProtKB-KW"/>
</dbReference>
<evidence type="ECO:0000256" key="4">
    <source>
        <dbReference type="ARBA" id="ARBA00022701"/>
    </source>
</evidence>
<dbReference type="InterPro" id="IPR013838">
    <property type="entry name" value="Beta-tubulin_BS"/>
</dbReference>
<keyword evidence="3" id="KW-0963">Cytoplasm</keyword>
<keyword evidence="4" id="KW-0493">Microtubule</keyword>
<organism evidence="7 8">
    <name type="scientific">Myotis brandtii</name>
    <name type="common">Brandt's bat</name>
    <dbReference type="NCBI Taxonomy" id="109478"/>
    <lineage>
        <taxon>Eukaryota</taxon>
        <taxon>Metazoa</taxon>
        <taxon>Chordata</taxon>
        <taxon>Craniata</taxon>
        <taxon>Vertebrata</taxon>
        <taxon>Euteleostomi</taxon>
        <taxon>Mammalia</taxon>
        <taxon>Eutheria</taxon>
        <taxon>Laurasiatheria</taxon>
        <taxon>Chiroptera</taxon>
        <taxon>Yangochiroptera</taxon>
        <taxon>Vespertilionidae</taxon>
        <taxon>Myotis</taxon>
    </lineage>
</organism>
<dbReference type="Proteomes" id="UP000052978">
    <property type="component" value="Unassembled WGS sequence"/>
</dbReference>
<evidence type="ECO:0000313" key="7">
    <source>
        <dbReference type="EMBL" id="EPQ11900.1"/>
    </source>
</evidence>
<comment type="subcellular location">
    <subcellularLocation>
        <location evidence="1">Cytoplasm</location>
    </subcellularLocation>
</comment>
<evidence type="ECO:0000256" key="3">
    <source>
        <dbReference type="ARBA" id="ARBA00022490"/>
    </source>
</evidence>
<dbReference type="GO" id="GO:0005525">
    <property type="term" value="F:GTP binding"/>
    <property type="evidence" value="ECO:0007669"/>
    <property type="project" value="UniProtKB-KW"/>
</dbReference>
<dbReference type="PRINTS" id="PR01161">
    <property type="entry name" value="TUBULIN"/>
</dbReference>
<protein>
    <submittedName>
        <fullName evidence="7">Tubulin beta-4 chain</fullName>
    </submittedName>
</protein>
<evidence type="ECO:0000313" key="8">
    <source>
        <dbReference type="Proteomes" id="UP000052978"/>
    </source>
</evidence>
<accession>S7N763</accession>
<dbReference type="InterPro" id="IPR000217">
    <property type="entry name" value="Tubulin"/>
</dbReference>
<evidence type="ECO:0000256" key="5">
    <source>
        <dbReference type="ARBA" id="ARBA00022741"/>
    </source>
</evidence>
<comment type="similarity">
    <text evidence="2">Belongs to the tubulin family.</text>
</comment>
<evidence type="ECO:0000256" key="1">
    <source>
        <dbReference type="ARBA" id="ARBA00004496"/>
    </source>
</evidence>
<proteinExistence type="inferred from homology"/>
<gene>
    <name evidence="7" type="ORF">D623_10028044</name>
</gene>
<keyword evidence="5" id="KW-0547">Nucleotide-binding</keyword>
<reference evidence="7 8" key="1">
    <citation type="journal article" date="2013" name="Nat. Commun.">
        <title>Genome analysis reveals insights into physiology and longevity of the Brandt's bat Myotis brandtii.</title>
        <authorList>
            <person name="Seim I."/>
            <person name="Fang X."/>
            <person name="Xiong Z."/>
            <person name="Lobanov A.V."/>
            <person name="Huang Z."/>
            <person name="Ma S."/>
            <person name="Feng Y."/>
            <person name="Turanov A.A."/>
            <person name="Zhu Y."/>
            <person name="Lenz T.L."/>
            <person name="Gerashchenko M.V."/>
            <person name="Fan D."/>
            <person name="Hee Yim S."/>
            <person name="Yao X."/>
            <person name="Jordan D."/>
            <person name="Xiong Y."/>
            <person name="Ma Y."/>
            <person name="Lyapunov A.N."/>
            <person name="Chen G."/>
            <person name="Kulakova O.I."/>
            <person name="Sun Y."/>
            <person name="Lee S.G."/>
            <person name="Bronson R.T."/>
            <person name="Moskalev A.A."/>
            <person name="Sunyaev S.R."/>
            <person name="Zhang G."/>
            <person name="Krogh A."/>
            <person name="Wang J."/>
            <person name="Gladyshev V.N."/>
        </authorList>
    </citation>
    <scope>NUCLEOTIDE SEQUENCE [LARGE SCALE GENOMIC DNA]</scope>
</reference>
<dbReference type="SUPFAM" id="SSF52490">
    <property type="entry name" value="Tubulin nucleotide-binding domain-like"/>
    <property type="match status" value="1"/>
</dbReference>
<name>S7N763_MYOBR</name>
<dbReference type="InterPro" id="IPR036525">
    <property type="entry name" value="Tubulin/FtsZ_GTPase_sf"/>
</dbReference>
<dbReference type="GO" id="GO:0007017">
    <property type="term" value="P:microtubule-based process"/>
    <property type="evidence" value="ECO:0007669"/>
    <property type="project" value="InterPro"/>
</dbReference>
<dbReference type="GO" id="GO:0005737">
    <property type="term" value="C:cytoplasm"/>
    <property type="evidence" value="ECO:0007669"/>
    <property type="project" value="UniProtKB-SubCell"/>
</dbReference>
<keyword evidence="8" id="KW-1185">Reference proteome</keyword>
<keyword evidence="6" id="KW-0342">GTP-binding</keyword>
<dbReference type="AlphaFoldDB" id="S7N763"/>
<evidence type="ECO:0000256" key="2">
    <source>
        <dbReference type="ARBA" id="ARBA00009636"/>
    </source>
</evidence>
<evidence type="ECO:0000256" key="6">
    <source>
        <dbReference type="ARBA" id="ARBA00023134"/>
    </source>
</evidence>
<dbReference type="EMBL" id="KE163407">
    <property type="protein sequence ID" value="EPQ11900.1"/>
    <property type="molecule type" value="Genomic_DNA"/>
</dbReference>
<dbReference type="PANTHER" id="PTHR11588">
    <property type="entry name" value="TUBULIN"/>
    <property type="match status" value="1"/>
</dbReference>
<dbReference type="Gene3D" id="3.40.50.1440">
    <property type="entry name" value="Tubulin/FtsZ, GTPase domain"/>
    <property type="match status" value="2"/>
</dbReference>
<sequence length="280" mass="30585">MREIVYIQAGQCGNQIGAKFWEVISDEHGINPTSTYHGDSNLQLDRISMYYNEAAVSDTVIEPYNATFFIHQLVENTDETYCIDNEALYDICFHTLKLTMPTCQDLNHLTSAAMSSVTTCLCFPSQLNADLCKLEVNTVPLPCLHFFMPGFAPLTSHGGSIGPSLYPNSSSQLNADLCKLEVNTVPLPCLHFFMPGFAPLTSHGGSIGPSLYPNSSSRRGIATLKNASSCRECLNLLLGNPSVFSNYLFNANSVRHTAVPLQGFCGSVMRYASEQGTGKD</sequence>
<dbReference type="SUPFAM" id="SSF55307">
    <property type="entry name" value="Tubulin C-terminal domain-like"/>
    <property type="match status" value="2"/>
</dbReference>